<protein>
    <submittedName>
        <fullName evidence="1">Uncharacterized protein</fullName>
    </submittedName>
</protein>
<dbReference type="RefSeq" id="WP_011794839.1">
    <property type="nucleotide sequence ID" value="NZ_CP023687.1"/>
</dbReference>
<name>A0ABY9AKC3_PARCI</name>
<dbReference type="GeneID" id="79793255"/>
<sequence>MATILKKFIGDHQFGGFTPYGNVTVLRATLQTLANGSVLNANSTAPLAVNDVVALQTLPQGFDLHDLQIIVSDHLGAGVTGSVGFLYIDGVDDAVVPQDAAYFGADLALSAAARLRTGSAKAPVKLAKEAYLVLTITGAAVAEAGRADFIVTGERIGPK</sequence>
<evidence type="ECO:0000313" key="1">
    <source>
        <dbReference type="EMBL" id="WIY47371.1"/>
    </source>
</evidence>
<reference evidence="1 2" key="1">
    <citation type="submission" date="2023-06" db="EMBL/GenBank/DDBJ databases">
        <authorList>
            <person name="Ham H."/>
            <person name="Park D.S."/>
        </authorList>
    </citation>
    <scope>NUCLEOTIDE SEQUENCE [LARGE SCALE GENOMIC DNA]</scope>
    <source>
        <strain evidence="1 2">KACC 17005</strain>
    </source>
</reference>
<proteinExistence type="predicted"/>
<dbReference type="EMBL" id="CP127363">
    <property type="protein sequence ID" value="WIY47371.1"/>
    <property type="molecule type" value="Genomic_DNA"/>
</dbReference>
<dbReference type="Proteomes" id="UP001242732">
    <property type="component" value="Chromosome"/>
</dbReference>
<organism evidence="1 2">
    <name type="scientific">Paracidovorax citrulli</name>
    <name type="common">Acidovorax citrulli</name>
    <dbReference type="NCBI Taxonomy" id="80869"/>
    <lineage>
        <taxon>Bacteria</taxon>
        <taxon>Pseudomonadati</taxon>
        <taxon>Pseudomonadota</taxon>
        <taxon>Betaproteobacteria</taxon>
        <taxon>Burkholderiales</taxon>
        <taxon>Comamonadaceae</taxon>
        <taxon>Paracidovorax</taxon>
    </lineage>
</organism>
<keyword evidence="2" id="KW-1185">Reference proteome</keyword>
<accession>A0ABY9AKC3</accession>
<gene>
    <name evidence="1" type="ORF">QRO08_16205</name>
</gene>
<evidence type="ECO:0000313" key="2">
    <source>
        <dbReference type="Proteomes" id="UP001242732"/>
    </source>
</evidence>